<feature type="domain" description="Fatty acid desaturase" evidence="4">
    <location>
        <begin position="43"/>
        <end position="130"/>
    </location>
</feature>
<gene>
    <name evidence="5" type="ORF">HC246_23275</name>
</gene>
<protein>
    <submittedName>
        <fullName evidence="5">Beta-carotene ketolase</fullName>
    </submittedName>
</protein>
<keyword evidence="3" id="KW-0812">Transmembrane</keyword>
<evidence type="ECO:0000256" key="2">
    <source>
        <dbReference type="ARBA" id="ARBA00008749"/>
    </source>
</evidence>
<name>A0ABX1M1S6_9CYAN</name>
<keyword evidence="3" id="KW-1133">Transmembrane helix</keyword>
<feature type="transmembrane region" description="Helical" evidence="3">
    <location>
        <begin position="143"/>
        <end position="163"/>
    </location>
</feature>
<keyword evidence="6" id="KW-1185">Reference proteome</keyword>
<comment type="similarity">
    <text evidence="2">Belongs to the fatty acid desaturase type 2 family.</text>
</comment>
<evidence type="ECO:0000313" key="5">
    <source>
        <dbReference type="EMBL" id="NMF60864.1"/>
    </source>
</evidence>
<keyword evidence="3" id="KW-0472">Membrane</keyword>
<evidence type="ECO:0000256" key="1">
    <source>
        <dbReference type="ARBA" id="ARBA00001954"/>
    </source>
</evidence>
<dbReference type="Pfam" id="PF00487">
    <property type="entry name" value="FA_desaturase"/>
    <property type="match status" value="2"/>
</dbReference>
<dbReference type="InterPro" id="IPR005804">
    <property type="entry name" value="FA_desaturase_dom"/>
</dbReference>
<dbReference type="Proteomes" id="UP000738376">
    <property type="component" value="Unassembled WGS sequence"/>
</dbReference>
<dbReference type="RefSeq" id="WP_169365798.1">
    <property type="nucleotide sequence ID" value="NZ_JAAVJL010000004.1"/>
</dbReference>
<sequence>MLSLQKKALKTDNWMGAIITFVIASLWIASLVGSFQIFVPNSSWIWLICSILIRTYLHTGLFILAHESMHGNLIPQNQRLNKIVGRLMLGIYGLLPYDRCLVNHINHHRYPSQSGDPDFHGDVANPIHWYCKFMSEYFPLRSLVTFITSMIVIIAILMIAFKVSLTNLILFWLLPLILSSLQLFFFGTYLPHRLIDNNLNFSPRLHSDRYSMLWSFLSCYNFGHYHWEHHAYPHVPWYKLPRAIRTQT</sequence>
<dbReference type="EMBL" id="JAAVJL010000004">
    <property type="protein sequence ID" value="NMF60864.1"/>
    <property type="molecule type" value="Genomic_DNA"/>
</dbReference>
<accession>A0ABX1M1S6</accession>
<reference evidence="5 6" key="1">
    <citation type="submission" date="2020-03" db="EMBL/GenBank/DDBJ databases">
        <title>Draft Genome Sequence of 2-Methylisoborneol Producing Pseudanabaena yagii Strain GIHE-NHR1 Isolated from North Han River in South Korea.</title>
        <authorList>
            <person name="Jeong J."/>
        </authorList>
    </citation>
    <scope>NUCLEOTIDE SEQUENCE [LARGE SCALE GENOMIC DNA]</scope>
    <source>
        <strain evidence="5 6">GIHE-NHR1</strain>
    </source>
</reference>
<evidence type="ECO:0000313" key="6">
    <source>
        <dbReference type="Proteomes" id="UP000738376"/>
    </source>
</evidence>
<proteinExistence type="inferred from homology"/>
<comment type="caution">
    <text evidence="5">The sequence shown here is derived from an EMBL/GenBank/DDBJ whole genome shotgun (WGS) entry which is preliminary data.</text>
</comment>
<feature type="transmembrane region" description="Helical" evidence="3">
    <location>
        <begin position="44"/>
        <end position="65"/>
    </location>
</feature>
<feature type="transmembrane region" description="Helical" evidence="3">
    <location>
        <begin position="169"/>
        <end position="190"/>
    </location>
</feature>
<evidence type="ECO:0000256" key="3">
    <source>
        <dbReference type="SAM" id="Phobius"/>
    </source>
</evidence>
<comment type="cofactor">
    <cofactor evidence="1">
        <name>Fe(2+)</name>
        <dbReference type="ChEBI" id="CHEBI:29033"/>
    </cofactor>
</comment>
<feature type="domain" description="Fatty acid desaturase" evidence="4">
    <location>
        <begin position="144"/>
        <end position="243"/>
    </location>
</feature>
<feature type="transmembrane region" description="Helical" evidence="3">
    <location>
        <begin position="12"/>
        <end position="38"/>
    </location>
</feature>
<evidence type="ECO:0000259" key="4">
    <source>
        <dbReference type="Pfam" id="PF00487"/>
    </source>
</evidence>
<organism evidence="5 6">
    <name type="scientific">Pseudanabaena yagii GIHE-NHR1</name>
    <dbReference type="NCBI Taxonomy" id="2722753"/>
    <lineage>
        <taxon>Bacteria</taxon>
        <taxon>Bacillati</taxon>
        <taxon>Cyanobacteriota</taxon>
        <taxon>Cyanophyceae</taxon>
        <taxon>Pseudanabaenales</taxon>
        <taxon>Pseudanabaenaceae</taxon>
        <taxon>Pseudanabaena</taxon>
        <taxon>Pseudanabaena yagii</taxon>
    </lineage>
</organism>